<reference evidence="2 3" key="1">
    <citation type="journal article" date="2019" name="Mol. Biol. Evol.">
        <title>Blast fungal genomes show frequent chromosomal changes, gene gains and losses, and effector gene turnover.</title>
        <authorList>
            <person name="Gomez Luciano L.B."/>
            <person name="Jason Tsai I."/>
            <person name="Chuma I."/>
            <person name="Tosa Y."/>
            <person name="Chen Y.H."/>
            <person name="Li J.Y."/>
            <person name="Li M.Y."/>
            <person name="Jade Lu M.Y."/>
            <person name="Nakayashiki H."/>
            <person name="Li W.H."/>
        </authorList>
    </citation>
    <scope>NUCLEOTIDE SEQUENCE [LARGE SCALE GENOMIC DNA]</scope>
    <source>
        <strain evidence="2">MZ5-1-6</strain>
    </source>
</reference>
<dbReference type="EMBL" id="CP034207">
    <property type="protein sequence ID" value="QBZ60148.1"/>
    <property type="molecule type" value="Genomic_DNA"/>
</dbReference>
<dbReference type="Proteomes" id="UP000294847">
    <property type="component" value="Chromosome 4"/>
</dbReference>
<feature type="signal peptide" evidence="1">
    <location>
        <begin position="1"/>
        <end position="22"/>
    </location>
</feature>
<evidence type="ECO:0000313" key="3">
    <source>
        <dbReference type="Proteomes" id="UP000294847"/>
    </source>
</evidence>
<gene>
    <name evidence="2" type="ORF">PoMZ_07086</name>
</gene>
<name>A0A4V1C6J9_PYROR</name>
<proteinExistence type="predicted"/>
<evidence type="ECO:0000256" key="1">
    <source>
        <dbReference type="SAM" id="SignalP"/>
    </source>
</evidence>
<keyword evidence="1" id="KW-0732">Signal</keyword>
<protein>
    <submittedName>
        <fullName evidence="2">Uncharacterized protein</fullName>
    </submittedName>
</protein>
<feature type="chain" id="PRO_5020734136" evidence="1">
    <location>
        <begin position="23"/>
        <end position="71"/>
    </location>
</feature>
<sequence>MQFPQIFIIIATVFAAAAQASCTDPVKGECPKTPGVSVFSCRVDGKIAKCCDSFVKCPMQVVVRALPGNAA</sequence>
<organism evidence="2 3">
    <name type="scientific">Pyricularia oryzae</name>
    <name type="common">Rice blast fungus</name>
    <name type="synonym">Magnaporthe oryzae</name>
    <dbReference type="NCBI Taxonomy" id="318829"/>
    <lineage>
        <taxon>Eukaryota</taxon>
        <taxon>Fungi</taxon>
        <taxon>Dikarya</taxon>
        <taxon>Ascomycota</taxon>
        <taxon>Pezizomycotina</taxon>
        <taxon>Sordariomycetes</taxon>
        <taxon>Sordariomycetidae</taxon>
        <taxon>Magnaporthales</taxon>
        <taxon>Pyriculariaceae</taxon>
        <taxon>Pyricularia</taxon>
    </lineage>
</organism>
<dbReference type="AlphaFoldDB" id="A0A4V1C6J9"/>
<accession>A0A4V1C6J9</accession>
<evidence type="ECO:0000313" key="2">
    <source>
        <dbReference type="EMBL" id="QBZ60148.1"/>
    </source>
</evidence>